<dbReference type="EMBL" id="OU342829">
    <property type="protein sequence ID" value="CAG7579968.1"/>
    <property type="molecule type" value="Genomic_DNA"/>
</dbReference>
<proteinExistence type="predicted"/>
<organism evidence="1">
    <name type="scientific">uncultured marine phage</name>
    <dbReference type="NCBI Taxonomy" id="707152"/>
    <lineage>
        <taxon>Viruses</taxon>
        <taxon>environmental samples</taxon>
    </lineage>
</organism>
<gene>
    <name evidence="1" type="ORF">SLAVMIC_00183</name>
</gene>
<protein>
    <submittedName>
        <fullName evidence="1">Uncharacterized protein</fullName>
    </submittedName>
</protein>
<reference evidence="1" key="1">
    <citation type="submission" date="2021-06" db="EMBL/GenBank/DDBJ databases">
        <authorList>
            <person name="Gannon L."/>
            <person name="Redgwell R T."/>
            <person name="Michniewski S."/>
            <person name="Harrison D C."/>
            <person name="Millard A."/>
        </authorList>
    </citation>
    <scope>NUCLEOTIDE SEQUENCE</scope>
</reference>
<accession>A0A8D9C8H5</accession>
<name>A0A8D9C8H5_9VIRU</name>
<evidence type="ECO:0000313" key="1">
    <source>
        <dbReference type="EMBL" id="CAG7579968.1"/>
    </source>
</evidence>
<sequence>MNIYFQIEELILDPFKRKIKEEIMTRSKSFDDFDSLNRIMMDLVNEGKLMRYYISKNINTSSIGIKYIRITSHLDFDYTINFETIKEDFRDFRLNNLLLSEIKNKC</sequence>